<dbReference type="AlphaFoldDB" id="A0AAD3H2J9"/>
<evidence type="ECO:0000313" key="1">
    <source>
        <dbReference type="EMBL" id="GFH47554.1"/>
    </source>
</evidence>
<dbReference type="Proteomes" id="UP001054902">
    <property type="component" value="Unassembled WGS sequence"/>
</dbReference>
<dbReference type="EMBL" id="BLLK01000023">
    <property type="protein sequence ID" value="GFH47554.1"/>
    <property type="molecule type" value="Genomic_DNA"/>
</dbReference>
<accession>A0AAD3H2J9</accession>
<comment type="caution">
    <text evidence="1">The sequence shown here is derived from an EMBL/GenBank/DDBJ whole genome shotgun (WGS) entry which is preliminary data.</text>
</comment>
<reference evidence="1 2" key="1">
    <citation type="journal article" date="2021" name="Sci. Rep.">
        <title>The genome of the diatom Chaetoceros tenuissimus carries an ancient integrated fragment of an extant virus.</title>
        <authorList>
            <person name="Hongo Y."/>
            <person name="Kimura K."/>
            <person name="Takaki Y."/>
            <person name="Yoshida Y."/>
            <person name="Baba S."/>
            <person name="Kobayashi G."/>
            <person name="Nagasaki K."/>
            <person name="Hano T."/>
            <person name="Tomaru Y."/>
        </authorList>
    </citation>
    <scope>NUCLEOTIDE SEQUENCE [LARGE SCALE GENOMIC DNA]</scope>
    <source>
        <strain evidence="1 2">NIES-3715</strain>
    </source>
</reference>
<gene>
    <name evidence="1" type="ORF">CTEN210_04029</name>
</gene>
<keyword evidence="2" id="KW-1185">Reference proteome</keyword>
<sequence>MSSLIEKLEDLESFEKSSDKLTQKIGCSSYQMGQTISHCLYHVLQQIEETDIEDQQHKQKLENWIQRYPQALGIANDEHSYEEHSYEDIDTFPFLLCTLILKRKFKLLPFFIENGMDYFSDDLRGGLLQDLFRYDEFEEFFDDDPFH</sequence>
<protein>
    <submittedName>
        <fullName evidence="1">Uncharacterized protein</fullName>
    </submittedName>
</protein>
<organism evidence="1 2">
    <name type="scientific">Chaetoceros tenuissimus</name>
    <dbReference type="NCBI Taxonomy" id="426638"/>
    <lineage>
        <taxon>Eukaryota</taxon>
        <taxon>Sar</taxon>
        <taxon>Stramenopiles</taxon>
        <taxon>Ochrophyta</taxon>
        <taxon>Bacillariophyta</taxon>
        <taxon>Coscinodiscophyceae</taxon>
        <taxon>Chaetocerotophycidae</taxon>
        <taxon>Chaetocerotales</taxon>
        <taxon>Chaetocerotaceae</taxon>
        <taxon>Chaetoceros</taxon>
    </lineage>
</organism>
<evidence type="ECO:0000313" key="2">
    <source>
        <dbReference type="Proteomes" id="UP001054902"/>
    </source>
</evidence>
<proteinExistence type="predicted"/>
<name>A0AAD3H2J9_9STRA</name>